<dbReference type="Gene3D" id="1.10.1240.10">
    <property type="entry name" value="Methionine synthase domain"/>
    <property type="match status" value="1"/>
</dbReference>
<sequence>MNTAAAYSAGAVARRLGVAVTTLRTWHQRYGMGPSLHEPGHHRRYTEQDIQRLEVMQRLIVEGVTPGEAARWVRARRPFSENAGSVEDTGAAVRGLSRAALRLDAPAVRQRVADAVRELGVVAAWDGVLRPVLSSIGDRYSATGAFVEVEHLVSGCVSAVLGAVQRPPAGTPVRILLACADEEQHSLPIEALAAALAADGVPSRSLGARVPPGALQAAVRRTGPAAVLLWSHLRETASPEQLAAILAERARPLVLAAGGPGWHRPSVPSGVVFPDSLTEALMVLTSALT</sequence>
<dbReference type="SUPFAM" id="SSF52242">
    <property type="entry name" value="Cobalamin (vitamin B12)-binding domain"/>
    <property type="match status" value="1"/>
</dbReference>
<evidence type="ECO:0000313" key="5">
    <source>
        <dbReference type="Proteomes" id="UP001500620"/>
    </source>
</evidence>
<dbReference type="RefSeq" id="WP_345120903.1">
    <property type="nucleotide sequence ID" value="NZ_BAABAT010000001.1"/>
</dbReference>
<protein>
    <submittedName>
        <fullName evidence="4">MerR family transcriptional regulator</fullName>
    </submittedName>
</protein>
<dbReference type="Gene3D" id="3.40.50.280">
    <property type="entry name" value="Cobalamin-binding domain"/>
    <property type="match status" value="1"/>
</dbReference>
<gene>
    <name evidence="4" type="ORF">GCM10022255_006330</name>
</gene>
<dbReference type="InterPro" id="IPR003759">
    <property type="entry name" value="Cbl-bd_cap"/>
</dbReference>
<feature type="domain" description="HTH merR-type" evidence="2">
    <location>
        <begin position="6"/>
        <end position="75"/>
    </location>
</feature>
<dbReference type="InterPro" id="IPR036724">
    <property type="entry name" value="Cobalamin-bd_sf"/>
</dbReference>
<dbReference type="PANTHER" id="PTHR30204">
    <property type="entry name" value="REDOX-CYCLING DRUG-SENSING TRANSCRIPTIONAL ACTIVATOR SOXR"/>
    <property type="match status" value="1"/>
</dbReference>
<dbReference type="PANTHER" id="PTHR30204:SF97">
    <property type="entry name" value="MERR FAMILY REGULATORY PROTEIN"/>
    <property type="match status" value="1"/>
</dbReference>
<reference evidence="5" key="1">
    <citation type="journal article" date="2019" name="Int. J. Syst. Evol. Microbiol.">
        <title>The Global Catalogue of Microorganisms (GCM) 10K type strain sequencing project: providing services to taxonomists for standard genome sequencing and annotation.</title>
        <authorList>
            <consortium name="The Broad Institute Genomics Platform"/>
            <consortium name="The Broad Institute Genome Sequencing Center for Infectious Disease"/>
            <person name="Wu L."/>
            <person name="Ma J."/>
        </authorList>
    </citation>
    <scope>NUCLEOTIDE SEQUENCE [LARGE SCALE GENOMIC DNA]</scope>
    <source>
        <strain evidence="5">JCM 17441</strain>
    </source>
</reference>
<dbReference type="Pfam" id="PF13411">
    <property type="entry name" value="MerR_1"/>
    <property type="match status" value="1"/>
</dbReference>
<dbReference type="Pfam" id="PF02607">
    <property type="entry name" value="B12-binding_2"/>
    <property type="match status" value="1"/>
</dbReference>
<dbReference type="SUPFAM" id="SSF46955">
    <property type="entry name" value="Putative DNA-binding domain"/>
    <property type="match status" value="1"/>
</dbReference>
<dbReference type="InterPro" id="IPR000551">
    <property type="entry name" value="MerR-type_HTH_dom"/>
</dbReference>
<keyword evidence="5" id="KW-1185">Reference proteome</keyword>
<name>A0ABP8CWC0_9ACTN</name>
<dbReference type="SMART" id="SM00422">
    <property type="entry name" value="HTH_MERR"/>
    <property type="match status" value="1"/>
</dbReference>
<dbReference type="InterPro" id="IPR006158">
    <property type="entry name" value="Cobalamin-bd"/>
</dbReference>
<feature type="domain" description="B12-binding" evidence="3">
    <location>
        <begin position="172"/>
        <end position="289"/>
    </location>
</feature>
<evidence type="ECO:0000256" key="1">
    <source>
        <dbReference type="ARBA" id="ARBA00023125"/>
    </source>
</evidence>
<dbReference type="Proteomes" id="UP001500620">
    <property type="component" value="Unassembled WGS sequence"/>
</dbReference>
<evidence type="ECO:0000259" key="3">
    <source>
        <dbReference type="PROSITE" id="PS51332"/>
    </source>
</evidence>
<organism evidence="4 5">
    <name type="scientific">Dactylosporangium darangshiense</name>
    <dbReference type="NCBI Taxonomy" id="579108"/>
    <lineage>
        <taxon>Bacteria</taxon>
        <taxon>Bacillati</taxon>
        <taxon>Actinomycetota</taxon>
        <taxon>Actinomycetes</taxon>
        <taxon>Micromonosporales</taxon>
        <taxon>Micromonosporaceae</taxon>
        <taxon>Dactylosporangium</taxon>
    </lineage>
</organism>
<dbReference type="PROSITE" id="PS50937">
    <property type="entry name" value="HTH_MERR_2"/>
    <property type="match status" value="1"/>
</dbReference>
<dbReference type="InterPro" id="IPR047057">
    <property type="entry name" value="MerR_fam"/>
</dbReference>
<dbReference type="Gene3D" id="1.10.1660.10">
    <property type="match status" value="1"/>
</dbReference>
<dbReference type="EMBL" id="BAABAT010000001">
    <property type="protein sequence ID" value="GAA4244195.1"/>
    <property type="molecule type" value="Genomic_DNA"/>
</dbReference>
<evidence type="ECO:0000313" key="4">
    <source>
        <dbReference type="EMBL" id="GAA4244195.1"/>
    </source>
</evidence>
<dbReference type="PROSITE" id="PS51332">
    <property type="entry name" value="B12_BINDING"/>
    <property type="match status" value="1"/>
</dbReference>
<dbReference type="InterPro" id="IPR036594">
    <property type="entry name" value="Meth_synthase_dom"/>
</dbReference>
<accession>A0ABP8CWC0</accession>
<proteinExistence type="predicted"/>
<comment type="caution">
    <text evidence="4">The sequence shown here is derived from an EMBL/GenBank/DDBJ whole genome shotgun (WGS) entry which is preliminary data.</text>
</comment>
<dbReference type="InterPro" id="IPR009061">
    <property type="entry name" value="DNA-bd_dom_put_sf"/>
</dbReference>
<keyword evidence="1" id="KW-0238">DNA-binding</keyword>
<evidence type="ECO:0000259" key="2">
    <source>
        <dbReference type="PROSITE" id="PS50937"/>
    </source>
</evidence>